<gene>
    <name evidence="2" type="ORF">FJM51_02900</name>
</gene>
<evidence type="ECO:0000313" key="3">
    <source>
        <dbReference type="Proteomes" id="UP000319255"/>
    </source>
</evidence>
<dbReference type="RefSeq" id="WP_140452612.1">
    <property type="nucleotide sequence ID" value="NZ_VFRP01000002.1"/>
</dbReference>
<dbReference type="Proteomes" id="UP000319255">
    <property type="component" value="Unassembled WGS sequence"/>
</dbReference>
<dbReference type="EMBL" id="VFRP01000002">
    <property type="protein sequence ID" value="TPE52991.1"/>
    <property type="molecule type" value="Genomic_DNA"/>
</dbReference>
<keyword evidence="3" id="KW-1185">Reference proteome</keyword>
<dbReference type="InterPro" id="IPR052519">
    <property type="entry name" value="Euk-type_GlcNAc_Kinase"/>
</dbReference>
<proteinExistence type="predicted"/>
<dbReference type="Gene3D" id="3.30.420.40">
    <property type="match status" value="2"/>
</dbReference>
<evidence type="ECO:0000259" key="1">
    <source>
        <dbReference type="Pfam" id="PF01869"/>
    </source>
</evidence>
<dbReference type="Pfam" id="PF01869">
    <property type="entry name" value="BcrAD_BadFG"/>
    <property type="match status" value="1"/>
</dbReference>
<reference evidence="2 3" key="1">
    <citation type="submission" date="2019-06" db="EMBL/GenBank/DDBJ databases">
        <title>A novel bacterium of genus Amaricoccus, isolated from marine sediment.</title>
        <authorList>
            <person name="Huang H."/>
            <person name="Mo K."/>
            <person name="Hu Y."/>
        </authorList>
    </citation>
    <scope>NUCLEOTIDE SEQUENCE [LARGE SCALE GENOMIC DNA]</scope>
    <source>
        <strain evidence="2 3">HB172011</strain>
    </source>
</reference>
<dbReference type="InterPro" id="IPR043129">
    <property type="entry name" value="ATPase_NBD"/>
</dbReference>
<organism evidence="2 3">
    <name type="scientific">Amaricoccus solimangrovi</name>
    <dbReference type="NCBI Taxonomy" id="2589815"/>
    <lineage>
        <taxon>Bacteria</taxon>
        <taxon>Pseudomonadati</taxon>
        <taxon>Pseudomonadota</taxon>
        <taxon>Alphaproteobacteria</taxon>
        <taxon>Rhodobacterales</taxon>
        <taxon>Paracoccaceae</taxon>
        <taxon>Amaricoccus</taxon>
    </lineage>
</organism>
<feature type="domain" description="ATPase BadF/BadG/BcrA/BcrD type" evidence="1">
    <location>
        <begin position="5"/>
        <end position="250"/>
    </location>
</feature>
<accession>A0A501X0A9</accession>
<dbReference type="SUPFAM" id="SSF53067">
    <property type="entry name" value="Actin-like ATPase domain"/>
    <property type="match status" value="2"/>
</dbReference>
<dbReference type="PANTHER" id="PTHR43190:SF3">
    <property type="entry name" value="N-ACETYL-D-GLUCOSAMINE KINASE"/>
    <property type="match status" value="1"/>
</dbReference>
<name>A0A501X0A9_9RHOB</name>
<dbReference type="InterPro" id="IPR002731">
    <property type="entry name" value="ATPase_BadF"/>
</dbReference>
<sequence length="283" mass="28642">MELFLGVDGGGTNCRAAIADQGGMVLGLGEAGSANIMTDPEVSRRNILAAAEAALRATGLGAGFGDLAAVLGLAGANVAAAARRMERDLPFARVRLESDVTIAVKGALGAEDGIVAVLGTGSIFAAQREGMVRKVGGWGFRLSDLGGGARLGQAILEAALLAHDGLRPRSGLLDALVVEAKGPEGLVTFAHGATPRDFAALVPRIFAAAALGDAAAIDVIAKARGDIVAAIDLLSAEEPLPICFVGGVGRLFEEQLARRYSERIRAPKGSALDGALAMARGVA</sequence>
<comment type="caution">
    <text evidence="2">The sequence shown here is derived from an EMBL/GenBank/DDBJ whole genome shotgun (WGS) entry which is preliminary data.</text>
</comment>
<dbReference type="OrthoDB" id="63487at2"/>
<dbReference type="CDD" id="cd24082">
    <property type="entry name" value="ASKHA_NBD_GspK-like"/>
    <property type="match status" value="1"/>
</dbReference>
<dbReference type="AlphaFoldDB" id="A0A501X0A9"/>
<dbReference type="PANTHER" id="PTHR43190">
    <property type="entry name" value="N-ACETYL-D-GLUCOSAMINE KINASE"/>
    <property type="match status" value="1"/>
</dbReference>
<evidence type="ECO:0000313" key="2">
    <source>
        <dbReference type="EMBL" id="TPE52991.1"/>
    </source>
</evidence>
<protein>
    <submittedName>
        <fullName evidence="2">ATPase</fullName>
    </submittedName>
</protein>